<dbReference type="EMBL" id="OZ019898">
    <property type="protein sequence ID" value="CAK9229778.1"/>
    <property type="molecule type" value="Genomic_DNA"/>
</dbReference>
<evidence type="ECO:0000313" key="3">
    <source>
        <dbReference type="Proteomes" id="UP001497512"/>
    </source>
</evidence>
<reference evidence="2" key="1">
    <citation type="submission" date="2024-02" db="EMBL/GenBank/DDBJ databases">
        <authorList>
            <consortium name="ELIXIR-Norway"/>
            <consortium name="Elixir Norway"/>
        </authorList>
    </citation>
    <scope>NUCLEOTIDE SEQUENCE</scope>
</reference>
<dbReference type="Proteomes" id="UP001497512">
    <property type="component" value="Chromosome 6"/>
</dbReference>
<proteinExistence type="predicted"/>
<accession>A0ABP0UUL4</accession>
<organism evidence="2 3">
    <name type="scientific">Sphagnum troendelagicum</name>
    <dbReference type="NCBI Taxonomy" id="128251"/>
    <lineage>
        <taxon>Eukaryota</taxon>
        <taxon>Viridiplantae</taxon>
        <taxon>Streptophyta</taxon>
        <taxon>Embryophyta</taxon>
        <taxon>Bryophyta</taxon>
        <taxon>Sphagnophytina</taxon>
        <taxon>Sphagnopsida</taxon>
        <taxon>Sphagnales</taxon>
        <taxon>Sphagnaceae</taxon>
        <taxon>Sphagnum</taxon>
    </lineage>
</organism>
<sequence length="117" mass="12718">MWYPGSPQQKAGAEVHHVSKAQQPHERCIRSMIPLRTKCSAARPRPAPRANSIKLHESTTDPAEVAAMRGNIPASCPVSTSDPLPGLNTDIPIIVLSISDDEEGKNKVPLNFLLNVF</sequence>
<feature type="region of interest" description="Disordered" evidence="1">
    <location>
        <begin position="1"/>
        <end position="25"/>
    </location>
</feature>
<name>A0ABP0UUL4_9BRYO</name>
<protein>
    <submittedName>
        <fullName evidence="2">Uncharacterized protein</fullName>
    </submittedName>
</protein>
<gene>
    <name evidence="2" type="ORF">CSSPTR1EN2_LOCUS19903</name>
</gene>
<evidence type="ECO:0000256" key="1">
    <source>
        <dbReference type="SAM" id="MobiDB-lite"/>
    </source>
</evidence>
<evidence type="ECO:0000313" key="2">
    <source>
        <dbReference type="EMBL" id="CAK9229778.1"/>
    </source>
</evidence>
<feature type="compositionally biased region" description="Basic and acidic residues" evidence="1">
    <location>
        <begin position="13"/>
        <end position="25"/>
    </location>
</feature>
<keyword evidence="3" id="KW-1185">Reference proteome</keyword>